<gene>
    <name evidence="2" type="ORF">H9Q16_06855</name>
</gene>
<comment type="caution">
    <text evidence="2">The sequence shown here is derived from an EMBL/GenBank/DDBJ whole genome shotgun (WGS) entry which is preliminary data.</text>
</comment>
<protein>
    <submittedName>
        <fullName evidence="2">DUF427 domain-containing protein</fullName>
    </submittedName>
</protein>
<dbReference type="PANTHER" id="PTHR34310">
    <property type="entry name" value="DUF427 DOMAIN PROTEIN (AFU_ORTHOLOGUE AFUA_3G02220)"/>
    <property type="match status" value="1"/>
</dbReference>
<evidence type="ECO:0000259" key="1">
    <source>
        <dbReference type="Pfam" id="PF04248"/>
    </source>
</evidence>
<evidence type="ECO:0000313" key="2">
    <source>
        <dbReference type="EMBL" id="MBD3663635.1"/>
    </source>
</evidence>
<reference evidence="2" key="1">
    <citation type="submission" date="2020-08" db="EMBL/GenBank/DDBJ databases">
        <title>Sulfitobacter aestuariivivens sp. nov., isolated from a tidal flat.</title>
        <authorList>
            <person name="Park S."/>
            <person name="Yoon J.-H."/>
        </authorList>
    </citation>
    <scope>NUCLEOTIDE SEQUENCE</scope>
    <source>
        <strain evidence="2">TSTF-M16</strain>
    </source>
</reference>
<evidence type="ECO:0000313" key="3">
    <source>
        <dbReference type="Proteomes" id="UP000635142"/>
    </source>
</evidence>
<dbReference type="PANTHER" id="PTHR34310:SF9">
    <property type="entry name" value="BLR5716 PROTEIN"/>
    <property type="match status" value="1"/>
</dbReference>
<keyword evidence="3" id="KW-1185">Reference proteome</keyword>
<dbReference type="RefSeq" id="WP_191074582.1">
    <property type="nucleotide sequence ID" value="NZ_JACTAG010000001.1"/>
</dbReference>
<dbReference type="Gene3D" id="2.170.150.40">
    <property type="entry name" value="Domain of unknown function (DUF427)"/>
    <property type="match status" value="1"/>
</dbReference>
<proteinExistence type="predicted"/>
<dbReference type="AlphaFoldDB" id="A0A927D248"/>
<sequence length="114" mass="12603">MADHITITKADGTWSVRAGGAVLGETNDALELREGDYDPVIYFPRGDIAMAFLDATEKTTHCPHKGDANYFSVVTKSRKLENAVWSYENPSEDVAEIKGHLAFYPIDEVAVEQI</sequence>
<organism evidence="2 3">
    <name type="scientific">Sulfitobacter aestuariivivens</name>
    <dbReference type="NCBI Taxonomy" id="2766981"/>
    <lineage>
        <taxon>Bacteria</taxon>
        <taxon>Pseudomonadati</taxon>
        <taxon>Pseudomonadota</taxon>
        <taxon>Alphaproteobacteria</taxon>
        <taxon>Rhodobacterales</taxon>
        <taxon>Roseobacteraceae</taxon>
        <taxon>Sulfitobacter</taxon>
    </lineage>
</organism>
<dbReference type="InterPro" id="IPR038694">
    <property type="entry name" value="DUF427_sf"/>
</dbReference>
<name>A0A927D248_9RHOB</name>
<dbReference type="InterPro" id="IPR007361">
    <property type="entry name" value="DUF427"/>
</dbReference>
<feature type="domain" description="DUF427" evidence="1">
    <location>
        <begin position="15"/>
        <end position="105"/>
    </location>
</feature>
<accession>A0A927D248</accession>
<dbReference type="Proteomes" id="UP000635142">
    <property type="component" value="Unassembled WGS sequence"/>
</dbReference>
<dbReference type="EMBL" id="JACTAG010000001">
    <property type="protein sequence ID" value="MBD3663635.1"/>
    <property type="molecule type" value="Genomic_DNA"/>
</dbReference>
<dbReference type="Pfam" id="PF04248">
    <property type="entry name" value="NTP_transf_9"/>
    <property type="match status" value="1"/>
</dbReference>